<protein>
    <submittedName>
        <fullName evidence="1">Uncharacterized protein</fullName>
    </submittedName>
</protein>
<comment type="caution">
    <text evidence="1">The sequence shown here is derived from an EMBL/GenBank/DDBJ whole genome shotgun (WGS) entry which is preliminary data.</text>
</comment>
<organism evidence="1 2">
    <name type="scientific">Protopolystoma xenopodis</name>
    <dbReference type="NCBI Taxonomy" id="117903"/>
    <lineage>
        <taxon>Eukaryota</taxon>
        <taxon>Metazoa</taxon>
        <taxon>Spiralia</taxon>
        <taxon>Lophotrochozoa</taxon>
        <taxon>Platyhelminthes</taxon>
        <taxon>Monogenea</taxon>
        <taxon>Polyopisthocotylea</taxon>
        <taxon>Polystomatidea</taxon>
        <taxon>Polystomatidae</taxon>
        <taxon>Protopolystoma</taxon>
    </lineage>
</organism>
<dbReference type="Proteomes" id="UP000784294">
    <property type="component" value="Unassembled WGS sequence"/>
</dbReference>
<gene>
    <name evidence="1" type="ORF">PXEA_LOCUS27127</name>
</gene>
<evidence type="ECO:0000313" key="1">
    <source>
        <dbReference type="EMBL" id="VEL33687.1"/>
    </source>
</evidence>
<sequence>MASYACLFPGAWSRRHQLWYHLWGRADGPSPVRRSYPFPTTHMQKLNASADFASCTLSQAHILTQQRRKLFLHFGASSARWHA</sequence>
<reference evidence="1" key="1">
    <citation type="submission" date="2018-11" db="EMBL/GenBank/DDBJ databases">
        <authorList>
            <consortium name="Pathogen Informatics"/>
        </authorList>
    </citation>
    <scope>NUCLEOTIDE SEQUENCE</scope>
</reference>
<evidence type="ECO:0000313" key="2">
    <source>
        <dbReference type="Proteomes" id="UP000784294"/>
    </source>
</evidence>
<dbReference type="EMBL" id="CAAALY010246222">
    <property type="protein sequence ID" value="VEL33687.1"/>
    <property type="molecule type" value="Genomic_DNA"/>
</dbReference>
<proteinExistence type="predicted"/>
<name>A0A3S5AW58_9PLAT</name>
<dbReference type="AlphaFoldDB" id="A0A3S5AW58"/>
<accession>A0A3S5AW58</accession>
<keyword evidence="2" id="KW-1185">Reference proteome</keyword>